<dbReference type="InterPro" id="IPR032466">
    <property type="entry name" value="Metal_Hydrolase"/>
</dbReference>
<dbReference type="SUPFAM" id="SSF51556">
    <property type="entry name" value="Metallo-dependent hydrolases"/>
    <property type="match status" value="1"/>
</dbReference>
<keyword evidence="2" id="KW-1185">Reference proteome</keyword>
<dbReference type="CDD" id="cd01301">
    <property type="entry name" value="rDP_like"/>
    <property type="match status" value="1"/>
</dbReference>
<proteinExistence type="predicted"/>
<dbReference type="PROSITE" id="PS51365">
    <property type="entry name" value="RENAL_DIPEPTIDASE_2"/>
    <property type="match status" value="1"/>
</dbReference>
<evidence type="ECO:0000313" key="1">
    <source>
        <dbReference type="EMBL" id="WXB17879.1"/>
    </source>
</evidence>
<dbReference type="PANTHER" id="PTHR10443">
    <property type="entry name" value="MICROSOMAL DIPEPTIDASE"/>
    <property type="match status" value="1"/>
</dbReference>
<dbReference type="Pfam" id="PF01244">
    <property type="entry name" value="Peptidase_M19"/>
    <property type="match status" value="1"/>
</dbReference>
<dbReference type="RefSeq" id="WP_394827521.1">
    <property type="nucleotide sequence ID" value="NZ_CP089984.1"/>
</dbReference>
<protein>
    <submittedName>
        <fullName evidence="1">Dipeptidase</fullName>
    </submittedName>
</protein>
<reference evidence="1 2" key="1">
    <citation type="submission" date="2021-12" db="EMBL/GenBank/DDBJ databases">
        <title>Discovery of the Pendulisporaceae a myxobacterial family with distinct sporulation behavior and unique specialized metabolism.</title>
        <authorList>
            <person name="Garcia R."/>
            <person name="Popoff A."/>
            <person name="Bader C.D."/>
            <person name="Loehr J."/>
            <person name="Walesch S."/>
            <person name="Walt C."/>
            <person name="Boldt J."/>
            <person name="Bunk B."/>
            <person name="Haeckl F.J.F.P.J."/>
            <person name="Gunesch A.P."/>
            <person name="Birkelbach J."/>
            <person name="Nuebel U."/>
            <person name="Pietschmann T."/>
            <person name="Bach T."/>
            <person name="Mueller R."/>
        </authorList>
    </citation>
    <scope>NUCLEOTIDE SEQUENCE [LARGE SCALE GENOMIC DNA]</scope>
    <source>
        <strain evidence="1 2">MSr11954</strain>
    </source>
</reference>
<dbReference type="PANTHER" id="PTHR10443:SF12">
    <property type="entry name" value="DIPEPTIDASE"/>
    <property type="match status" value="1"/>
</dbReference>
<dbReference type="InterPro" id="IPR008257">
    <property type="entry name" value="Pept_M19"/>
</dbReference>
<evidence type="ECO:0000313" key="2">
    <source>
        <dbReference type="Proteomes" id="UP001370348"/>
    </source>
</evidence>
<dbReference type="Gene3D" id="3.20.20.140">
    <property type="entry name" value="Metal-dependent hydrolases"/>
    <property type="match status" value="1"/>
</dbReference>
<gene>
    <name evidence="1" type="ORF">LZC94_11515</name>
</gene>
<dbReference type="Proteomes" id="UP001370348">
    <property type="component" value="Chromosome"/>
</dbReference>
<organism evidence="1 2">
    <name type="scientific">Pendulispora albinea</name>
    <dbReference type="NCBI Taxonomy" id="2741071"/>
    <lineage>
        <taxon>Bacteria</taxon>
        <taxon>Pseudomonadati</taxon>
        <taxon>Myxococcota</taxon>
        <taxon>Myxococcia</taxon>
        <taxon>Myxococcales</taxon>
        <taxon>Sorangiineae</taxon>
        <taxon>Pendulisporaceae</taxon>
        <taxon>Pendulispora</taxon>
    </lineage>
</organism>
<sequence length="333" mass="36342">MMVSDEAKAVHAAYPAVDLHADTLMWTRWLGYDLHARHTPPLPWAALGGHVDIPRMREGGMAAQFFSLVSLPLRERGAGLARAVDEQIDALVEAIERRPRALRLVKRADEIRACEDEGQVAALLGIEGAHALEGDLDRVAHFARRGVRYMGLLHFSANEAGFPAYGRGRDDERGLTAWGRDLVARCEDASVLVDLAHINRRGFLDACAMATRPPIVSHTGVLGVFDHWRNIDDAQLRAVADKGGCVGVIFYPRYLGGNGLEPVVKHMLHILDVVGEDVPALGSDWDGFIVPTSPLKDPTGLPLLTEALLAAGVHERVIGKILRRNVLRVLEAG</sequence>
<dbReference type="EMBL" id="CP089984">
    <property type="protein sequence ID" value="WXB17879.1"/>
    <property type="molecule type" value="Genomic_DNA"/>
</dbReference>
<accession>A0ABZ2M6B6</accession>
<name>A0ABZ2M6B6_9BACT</name>